<accession>A0A4V1RHU6</accession>
<reference evidence="1 2" key="2">
    <citation type="submission" date="2019-02" db="EMBL/GenBank/DDBJ databases">
        <title>'Lichenibacterium ramalinii' gen. nov. sp. nov., 'Lichenibacterium minor' gen. nov. sp. nov.</title>
        <authorList>
            <person name="Pankratov T."/>
        </authorList>
    </citation>
    <scope>NUCLEOTIDE SEQUENCE [LARGE SCALE GENOMIC DNA]</scope>
    <source>
        <strain evidence="1 2">RmlP001</strain>
    </source>
</reference>
<name>A0A4V1RHU6_9HYPH</name>
<feature type="non-terminal residue" evidence="1">
    <location>
        <position position="151"/>
    </location>
</feature>
<dbReference type="EMBL" id="QYBC01000072">
    <property type="protein sequence ID" value="RYB01277.1"/>
    <property type="molecule type" value="Genomic_DNA"/>
</dbReference>
<keyword evidence="2" id="KW-1185">Reference proteome</keyword>
<sequence length="151" mass="16356">MTIRIGANPIGWTNDDLQEIGGATPLETCLAEARQAGIEGMELGHKFPREPEALKAALAPFGLACVAGWHSIELLNRSAREEFDLAKPHRDLLRAMGTDVFIVAETSNCIHGRRDVPLSRRPKLAGGDWAGYGARITELAELLAAEGLRLC</sequence>
<dbReference type="SUPFAM" id="SSF51658">
    <property type="entry name" value="Xylose isomerase-like"/>
    <property type="match status" value="1"/>
</dbReference>
<organism evidence="1 2">
    <name type="scientific">Lichenibacterium ramalinae</name>
    <dbReference type="NCBI Taxonomy" id="2316527"/>
    <lineage>
        <taxon>Bacteria</taxon>
        <taxon>Pseudomonadati</taxon>
        <taxon>Pseudomonadota</taxon>
        <taxon>Alphaproteobacteria</taxon>
        <taxon>Hyphomicrobiales</taxon>
        <taxon>Lichenihabitantaceae</taxon>
        <taxon>Lichenibacterium</taxon>
    </lineage>
</organism>
<comment type="caution">
    <text evidence="1">The sequence shown here is derived from an EMBL/GenBank/DDBJ whole genome shotgun (WGS) entry which is preliminary data.</text>
</comment>
<dbReference type="Proteomes" id="UP000289411">
    <property type="component" value="Unassembled WGS sequence"/>
</dbReference>
<dbReference type="InterPro" id="IPR036237">
    <property type="entry name" value="Xyl_isomerase-like_sf"/>
</dbReference>
<evidence type="ECO:0000313" key="2">
    <source>
        <dbReference type="Proteomes" id="UP000289411"/>
    </source>
</evidence>
<dbReference type="AlphaFoldDB" id="A0A4V1RHU6"/>
<proteinExistence type="predicted"/>
<reference evidence="1 2" key="1">
    <citation type="submission" date="2018-09" db="EMBL/GenBank/DDBJ databases">
        <authorList>
            <person name="Grouzdev D.S."/>
            <person name="Krutkina M.S."/>
        </authorList>
    </citation>
    <scope>NUCLEOTIDE SEQUENCE [LARGE SCALE GENOMIC DNA]</scope>
    <source>
        <strain evidence="1 2">RmlP001</strain>
    </source>
</reference>
<protein>
    <submittedName>
        <fullName evidence="1">Myo-inosose-2 dehydratase</fullName>
    </submittedName>
</protein>
<dbReference type="Gene3D" id="3.20.20.150">
    <property type="entry name" value="Divalent-metal-dependent TIM barrel enzymes"/>
    <property type="match status" value="1"/>
</dbReference>
<gene>
    <name evidence="1" type="ORF">D3272_26995</name>
</gene>
<evidence type="ECO:0000313" key="1">
    <source>
        <dbReference type="EMBL" id="RYB01277.1"/>
    </source>
</evidence>